<protein>
    <submittedName>
        <fullName evidence="1">Uncharacterized protein</fullName>
    </submittedName>
</protein>
<reference evidence="1" key="2">
    <citation type="submission" date="2020-11" db="EMBL/GenBank/DDBJ databases">
        <authorList>
            <person name="McCartney M.A."/>
            <person name="Auch B."/>
            <person name="Kono T."/>
            <person name="Mallez S."/>
            <person name="Becker A."/>
            <person name="Gohl D.M."/>
            <person name="Silverstein K.A.T."/>
            <person name="Koren S."/>
            <person name="Bechman K.B."/>
            <person name="Herman A."/>
            <person name="Abrahante J.E."/>
            <person name="Garbe J."/>
        </authorList>
    </citation>
    <scope>NUCLEOTIDE SEQUENCE</scope>
    <source>
        <strain evidence="1">Duluth1</strain>
        <tissue evidence="1">Whole animal</tissue>
    </source>
</reference>
<proteinExistence type="predicted"/>
<keyword evidence="2" id="KW-1185">Reference proteome</keyword>
<name>A0A9D4JPS8_DREPO</name>
<dbReference type="AlphaFoldDB" id="A0A9D4JPS8"/>
<accession>A0A9D4JPS8</accession>
<comment type="caution">
    <text evidence="1">The sequence shown here is derived from an EMBL/GenBank/DDBJ whole genome shotgun (WGS) entry which is preliminary data.</text>
</comment>
<reference evidence="1" key="1">
    <citation type="journal article" date="2019" name="bioRxiv">
        <title>The Genome of the Zebra Mussel, Dreissena polymorpha: A Resource for Invasive Species Research.</title>
        <authorList>
            <person name="McCartney M.A."/>
            <person name="Auch B."/>
            <person name="Kono T."/>
            <person name="Mallez S."/>
            <person name="Zhang Y."/>
            <person name="Obille A."/>
            <person name="Becker A."/>
            <person name="Abrahante J.E."/>
            <person name="Garbe J."/>
            <person name="Badalamenti J.P."/>
            <person name="Herman A."/>
            <person name="Mangelson H."/>
            <person name="Liachko I."/>
            <person name="Sullivan S."/>
            <person name="Sone E.D."/>
            <person name="Koren S."/>
            <person name="Silverstein K.A.T."/>
            <person name="Beckman K.B."/>
            <person name="Gohl D.M."/>
        </authorList>
    </citation>
    <scope>NUCLEOTIDE SEQUENCE</scope>
    <source>
        <strain evidence="1">Duluth1</strain>
        <tissue evidence="1">Whole animal</tissue>
    </source>
</reference>
<dbReference type="Proteomes" id="UP000828390">
    <property type="component" value="Unassembled WGS sequence"/>
</dbReference>
<gene>
    <name evidence="1" type="ORF">DPMN_121695</name>
</gene>
<sequence length="85" mass="10265">MYTCRKYPFKRYYNYNRNKTFTNLRFHIQRADTSSGVISILFLHDLALKVHVARVYRMSPRVYMFVSSGYLRMPNESVVLTNWKC</sequence>
<evidence type="ECO:0000313" key="1">
    <source>
        <dbReference type="EMBL" id="KAH3819951.1"/>
    </source>
</evidence>
<organism evidence="1 2">
    <name type="scientific">Dreissena polymorpha</name>
    <name type="common">Zebra mussel</name>
    <name type="synonym">Mytilus polymorpha</name>
    <dbReference type="NCBI Taxonomy" id="45954"/>
    <lineage>
        <taxon>Eukaryota</taxon>
        <taxon>Metazoa</taxon>
        <taxon>Spiralia</taxon>
        <taxon>Lophotrochozoa</taxon>
        <taxon>Mollusca</taxon>
        <taxon>Bivalvia</taxon>
        <taxon>Autobranchia</taxon>
        <taxon>Heteroconchia</taxon>
        <taxon>Euheterodonta</taxon>
        <taxon>Imparidentia</taxon>
        <taxon>Neoheterodontei</taxon>
        <taxon>Myida</taxon>
        <taxon>Dreissenoidea</taxon>
        <taxon>Dreissenidae</taxon>
        <taxon>Dreissena</taxon>
    </lineage>
</organism>
<evidence type="ECO:0000313" key="2">
    <source>
        <dbReference type="Proteomes" id="UP000828390"/>
    </source>
</evidence>
<dbReference type="EMBL" id="JAIWYP010000005">
    <property type="protein sequence ID" value="KAH3819951.1"/>
    <property type="molecule type" value="Genomic_DNA"/>
</dbReference>